<name>A0A0C5BGE3_9MICO</name>
<dbReference type="EMBL" id="LBFI01000012">
    <property type="protein sequence ID" value="KKM46772.1"/>
    <property type="molecule type" value="Genomic_DNA"/>
</dbReference>
<evidence type="ECO:0000313" key="1">
    <source>
        <dbReference type="EMBL" id="KKM46772.1"/>
    </source>
</evidence>
<proteinExistence type="predicted"/>
<comment type="caution">
    <text evidence="1">The sequence shown here is derived from an EMBL/GenBank/DDBJ whole genome shotgun (WGS) entry which is preliminary data.</text>
</comment>
<accession>A0A0C5BGE3</accession>
<dbReference type="KEGG" id="rtc:APU90_06875"/>
<dbReference type="OrthoDB" id="27092at2"/>
<dbReference type="Proteomes" id="UP000052979">
    <property type="component" value="Unassembled WGS sequence"/>
</dbReference>
<dbReference type="EMBL" id="PSWU01000013">
    <property type="protein sequence ID" value="PPI14009.1"/>
    <property type="molecule type" value="Genomic_DNA"/>
</dbReference>
<evidence type="ECO:0000313" key="2">
    <source>
        <dbReference type="EMBL" id="PPI14009.1"/>
    </source>
</evidence>
<reference evidence="1 3" key="1">
    <citation type="submission" date="2015-04" db="EMBL/GenBank/DDBJ databases">
        <title>Draft genome sequence of Rathayibacter toxicus strain FH-142 (AKA 70134 or CS 32), a Western Australian isolate.</title>
        <authorList>
            <consortium name="Consortium for Microbial Forensics and Genomics (microFORGE)"/>
            <person name="Knight B.M."/>
            <person name="Roberts D.P."/>
            <person name="Lin D."/>
            <person name="Hari K."/>
            <person name="Fletcher J."/>
            <person name="Melcher U."/>
            <person name="Blagden T."/>
            <person name="Luster D.G."/>
            <person name="Sechler A.J."/>
            <person name="Schneider W.L."/>
            <person name="Winegar R.A."/>
        </authorList>
    </citation>
    <scope>NUCLEOTIDE SEQUENCE [LARGE SCALE GENOMIC DNA]</scope>
    <source>
        <strain evidence="1 3">FH142</strain>
    </source>
</reference>
<dbReference type="AlphaFoldDB" id="A0A0C5BGE3"/>
<gene>
    <name evidence="2" type="ORF">C5C51_09995</name>
    <name evidence="1" type="ORF">VT73_01820</name>
</gene>
<dbReference type="RefSeq" id="WP_027692030.1">
    <property type="nucleotide sequence ID" value="NZ_CP010848.1"/>
</dbReference>
<dbReference type="KEGG" id="rtx:TI83_10185"/>
<dbReference type="PATRIC" id="fig|145458.7.peg.2310"/>
<dbReference type="Proteomes" id="UP000237966">
    <property type="component" value="Unassembled WGS sequence"/>
</dbReference>
<organism evidence="1 3">
    <name type="scientific">Rathayibacter toxicus</name>
    <dbReference type="NCBI Taxonomy" id="145458"/>
    <lineage>
        <taxon>Bacteria</taxon>
        <taxon>Bacillati</taxon>
        <taxon>Actinomycetota</taxon>
        <taxon>Actinomycetes</taxon>
        <taxon>Micrococcales</taxon>
        <taxon>Microbacteriaceae</taxon>
        <taxon>Rathayibacter</taxon>
    </lineage>
</organism>
<reference evidence="2 4" key="2">
    <citation type="submission" date="2018-02" db="EMBL/GenBank/DDBJ databases">
        <title>Bacteriophage NCPPB3778 and a type I-E CRISPR drive the evolution of the US Biological Select Agent, Rathayibacter toxicus.</title>
        <authorList>
            <person name="Davis E.W.II."/>
            <person name="Tabima J.F."/>
            <person name="Weisberg A.J."/>
            <person name="Lopes L.D."/>
            <person name="Wiseman M.S."/>
            <person name="Wiseman M.S."/>
            <person name="Pupko T."/>
            <person name="Belcher M.S."/>
            <person name="Sechler A.J."/>
            <person name="Tancos M.A."/>
            <person name="Schroeder B.K."/>
            <person name="Murray T.D."/>
            <person name="Luster D.G."/>
            <person name="Schneider W.L."/>
            <person name="Rogers E."/>
            <person name="Andreote F.D."/>
            <person name="Grunwald N.J."/>
            <person name="Putnam M.L."/>
            <person name="Chang J.H."/>
        </authorList>
    </citation>
    <scope>NUCLEOTIDE SEQUENCE [LARGE SCALE GENOMIC DNA]</scope>
    <source>
        <strain evidence="2 4">FH99</strain>
    </source>
</reference>
<evidence type="ECO:0000313" key="3">
    <source>
        <dbReference type="Proteomes" id="UP000052979"/>
    </source>
</evidence>
<evidence type="ECO:0000313" key="4">
    <source>
        <dbReference type="Proteomes" id="UP000237966"/>
    </source>
</evidence>
<keyword evidence="3" id="KW-1185">Reference proteome</keyword>
<protein>
    <submittedName>
        <fullName evidence="1">Uncharacterized protein</fullName>
    </submittedName>
</protein>
<dbReference type="GeneID" id="93666316"/>
<sequence length="64" mass="7151">MIARYLAHARGHRVLGLATLAGVVQPLHAKQTLPARTVTRSDAVIRGTLIRDWLIRIDGDQVRR</sequence>